<protein>
    <recommendedName>
        <fullName evidence="7">NNMT/PNMT/TEMT family protein</fullName>
    </recommendedName>
</protein>
<feature type="region of interest" description="Disordered" evidence="4">
    <location>
        <begin position="1"/>
        <end position="48"/>
    </location>
</feature>
<dbReference type="NCBIfam" id="NF040568">
    <property type="entry name" value="SCO2525_fam"/>
    <property type="match status" value="1"/>
</dbReference>
<reference evidence="5" key="1">
    <citation type="submission" date="2023-03" db="EMBL/GenBank/DDBJ databases">
        <title>Actinorhabdospora filicis NBRC 111898.</title>
        <authorList>
            <person name="Ichikawa N."/>
            <person name="Sato H."/>
            <person name="Tonouchi N."/>
        </authorList>
    </citation>
    <scope>NUCLEOTIDE SEQUENCE</scope>
    <source>
        <strain evidence="5">NBRC 111898</strain>
    </source>
</reference>
<organism evidence="5 6">
    <name type="scientific">Actinorhabdospora filicis</name>
    <dbReference type="NCBI Taxonomy" id="1785913"/>
    <lineage>
        <taxon>Bacteria</taxon>
        <taxon>Bacillati</taxon>
        <taxon>Actinomycetota</taxon>
        <taxon>Actinomycetes</taxon>
        <taxon>Micromonosporales</taxon>
        <taxon>Micromonosporaceae</taxon>
        <taxon>Actinorhabdospora</taxon>
    </lineage>
</organism>
<dbReference type="SUPFAM" id="SSF53335">
    <property type="entry name" value="S-adenosyl-L-methionine-dependent methyltransferases"/>
    <property type="match status" value="1"/>
</dbReference>
<proteinExistence type="predicted"/>
<dbReference type="InterPro" id="IPR029063">
    <property type="entry name" value="SAM-dependent_MTases_sf"/>
</dbReference>
<dbReference type="EMBL" id="BSTX01000001">
    <property type="protein sequence ID" value="GLZ75816.1"/>
    <property type="molecule type" value="Genomic_DNA"/>
</dbReference>
<evidence type="ECO:0000256" key="4">
    <source>
        <dbReference type="SAM" id="MobiDB-lite"/>
    </source>
</evidence>
<dbReference type="InterPro" id="IPR000940">
    <property type="entry name" value="NNMT_TEMT_trans"/>
</dbReference>
<accession>A0A9W6W7T6</accession>
<dbReference type="GO" id="GO:0032259">
    <property type="term" value="P:methylation"/>
    <property type="evidence" value="ECO:0007669"/>
    <property type="project" value="UniProtKB-KW"/>
</dbReference>
<keyword evidence="1" id="KW-0489">Methyltransferase</keyword>
<dbReference type="PANTHER" id="PTHR10867:SF17">
    <property type="entry name" value="NICOTINAMIDE N-METHYLTRANSFERASE"/>
    <property type="match status" value="1"/>
</dbReference>
<dbReference type="Proteomes" id="UP001165079">
    <property type="component" value="Unassembled WGS sequence"/>
</dbReference>
<keyword evidence="3" id="KW-0949">S-adenosyl-L-methionine</keyword>
<dbReference type="RefSeq" id="WP_285661041.1">
    <property type="nucleotide sequence ID" value="NZ_BSTX01000001.1"/>
</dbReference>
<evidence type="ECO:0008006" key="7">
    <source>
        <dbReference type="Google" id="ProtNLM"/>
    </source>
</evidence>
<evidence type="ECO:0000313" key="5">
    <source>
        <dbReference type="EMBL" id="GLZ75816.1"/>
    </source>
</evidence>
<dbReference type="PROSITE" id="PS51681">
    <property type="entry name" value="SAM_MT_NNMT_PNMT_TEMT"/>
    <property type="match status" value="1"/>
</dbReference>
<keyword evidence="2" id="KW-0808">Transferase</keyword>
<sequence>MASFTPPGTPMDEQEREDHQPTPARHLTPHLATPAGETRAHDPAPALDGRRLNGDFPWDDFDSESYWALNFKTLRDDDREIIEVIGDFFDAECGGRTGLHGIDVGPGANLYPALAMLPFCAEIRLHEFAASNVRWLGEEVTGYRAEWDPFWAVLAERRAYRSVADPRARLREVARPYHDSVFELPSPNLPAATWDIGTMFFGAESMTTDLGEFDRALEGFAQALKPGAPFAVAFMMGSQGYWVGEIFYPAVSIYPEDVHRHLGRLSEGLSVKVVGEDATLREGYHGMMIATGRVKT</sequence>
<feature type="compositionally biased region" description="Basic and acidic residues" evidence="4">
    <location>
        <begin position="38"/>
        <end position="48"/>
    </location>
</feature>
<name>A0A9W6W7T6_9ACTN</name>
<dbReference type="PANTHER" id="PTHR10867">
    <property type="entry name" value="NNMT/PNMT/TEMT FAMILY MEMBER"/>
    <property type="match status" value="1"/>
</dbReference>
<evidence type="ECO:0000313" key="6">
    <source>
        <dbReference type="Proteomes" id="UP001165079"/>
    </source>
</evidence>
<dbReference type="AlphaFoldDB" id="A0A9W6W7T6"/>
<dbReference type="Pfam" id="PF01234">
    <property type="entry name" value="NNMT_PNMT_TEMT"/>
    <property type="match status" value="1"/>
</dbReference>
<dbReference type="Gene3D" id="3.40.50.150">
    <property type="entry name" value="Vaccinia Virus protein VP39"/>
    <property type="match status" value="1"/>
</dbReference>
<evidence type="ECO:0000256" key="3">
    <source>
        <dbReference type="ARBA" id="ARBA00022691"/>
    </source>
</evidence>
<evidence type="ECO:0000256" key="2">
    <source>
        <dbReference type="ARBA" id="ARBA00022679"/>
    </source>
</evidence>
<keyword evidence="6" id="KW-1185">Reference proteome</keyword>
<dbReference type="GO" id="GO:0008168">
    <property type="term" value="F:methyltransferase activity"/>
    <property type="evidence" value="ECO:0007669"/>
    <property type="project" value="UniProtKB-KW"/>
</dbReference>
<evidence type="ECO:0000256" key="1">
    <source>
        <dbReference type="ARBA" id="ARBA00022603"/>
    </source>
</evidence>
<gene>
    <name evidence="5" type="ORF">Afil01_06230</name>
</gene>
<comment type="caution">
    <text evidence="5">The sequence shown here is derived from an EMBL/GenBank/DDBJ whole genome shotgun (WGS) entry which is preliminary data.</text>
</comment>